<evidence type="ECO:0000256" key="1">
    <source>
        <dbReference type="ARBA" id="ARBA00022723"/>
    </source>
</evidence>
<protein>
    <recommendedName>
        <fullName evidence="6">C3H1-type domain-containing protein</fullName>
    </recommendedName>
</protein>
<feature type="compositionally biased region" description="Pro residues" evidence="5">
    <location>
        <begin position="513"/>
        <end position="524"/>
    </location>
</feature>
<keyword evidence="1 4" id="KW-0479">Metal-binding</keyword>
<feature type="compositionally biased region" description="Low complexity" evidence="5">
    <location>
        <begin position="199"/>
        <end position="208"/>
    </location>
</feature>
<feature type="compositionally biased region" description="Basic and acidic residues" evidence="5">
    <location>
        <begin position="255"/>
        <end position="285"/>
    </location>
</feature>
<feature type="compositionally biased region" description="Basic and acidic residues" evidence="5">
    <location>
        <begin position="394"/>
        <end position="406"/>
    </location>
</feature>
<dbReference type="InterPro" id="IPR036855">
    <property type="entry name" value="Znf_CCCH_sf"/>
</dbReference>
<feature type="domain" description="C3H1-type" evidence="6">
    <location>
        <begin position="12"/>
        <end position="39"/>
    </location>
</feature>
<feature type="compositionally biased region" description="Polar residues" evidence="5">
    <location>
        <begin position="114"/>
        <end position="135"/>
    </location>
</feature>
<dbReference type="SUPFAM" id="SSF90229">
    <property type="entry name" value="CCCH zinc finger"/>
    <property type="match status" value="1"/>
</dbReference>
<dbReference type="EMBL" id="CDMZ01000588">
    <property type="protein sequence ID" value="CEM17466.1"/>
    <property type="molecule type" value="Genomic_DNA"/>
</dbReference>
<dbReference type="PROSITE" id="PS50103">
    <property type="entry name" value="ZF_C3H1"/>
    <property type="match status" value="1"/>
</dbReference>
<evidence type="ECO:0000313" key="7">
    <source>
        <dbReference type="EMBL" id="CEM17466.1"/>
    </source>
</evidence>
<evidence type="ECO:0000256" key="5">
    <source>
        <dbReference type="SAM" id="MobiDB-lite"/>
    </source>
</evidence>
<keyword evidence="3 4" id="KW-0862">Zinc</keyword>
<dbReference type="VEuPathDB" id="CryptoDB:Cvel_18487"/>
<feature type="compositionally biased region" description="Polar residues" evidence="5">
    <location>
        <begin position="84"/>
        <end position="93"/>
    </location>
</feature>
<feature type="region of interest" description="Disordered" evidence="5">
    <location>
        <begin position="376"/>
        <end position="406"/>
    </location>
</feature>
<evidence type="ECO:0000256" key="2">
    <source>
        <dbReference type="ARBA" id="ARBA00022771"/>
    </source>
</evidence>
<accession>A0A0G4FSZ1</accession>
<sequence>MELTNPIFRNAIAKTKICGHHERGYCRLGSRCRFAHEEELLRYRNRAKMMYEGAEKDPVLQLTNSQAQQTNSHPHPPSRFLAESTYNQSSSQKPIPHSCREMGGPTRIHETDWQQKSNESHGASSRQFSGGATNCSSPLDLPPPSGSGTHGGADPEPQDPLSFMRSIWEDSTESGSPLSSVPARDRASFDRASLARRPSTLLSHSSTLVHQRHSTPPPPYDHYPLEEPPSNKSMGPPPGFSERRPTDFPPPSSHKGTERGYEQHLPPEDCRDFTRDRERGQEALHRGRGTAPTPLASSRGGGLTGREGEGSVNCTSSQFESVIGGILGEAGAGDRREIEITPQMVARISVAVIEQLSAQKDPEDVVRTVAASFGAQTDKLPPHAASQEKAPPCSREKERENPKAEDRLPILQTAPMLPCTDHRHQRQPMGGSGFPAAGVHTEEGSGDFNATAEVHQKNQYAERENSGDVSKALQPHTATMRRAQPQVPPPEFPPYNNHTTCTGTGERRGYPTAEPPSMPPAGWF</sequence>
<dbReference type="GO" id="GO:0008270">
    <property type="term" value="F:zinc ion binding"/>
    <property type="evidence" value="ECO:0007669"/>
    <property type="project" value="UniProtKB-KW"/>
</dbReference>
<feature type="zinc finger region" description="C3H1-type" evidence="4">
    <location>
        <begin position="12"/>
        <end position="39"/>
    </location>
</feature>
<dbReference type="InterPro" id="IPR000571">
    <property type="entry name" value="Znf_CCCH"/>
</dbReference>
<dbReference type="SMART" id="SM00356">
    <property type="entry name" value="ZnF_C3H1"/>
    <property type="match status" value="1"/>
</dbReference>
<feature type="region of interest" description="Disordered" evidence="5">
    <location>
        <begin position="64"/>
        <end position="316"/>
    </location>
</feature>
<proteinExistence type="predicted"/>
<evidence type="ECO:0000259" key="6">
    <source>
        <dbReference type="PROSITE" id="PS50103"/>
    </source>
</evidence>
<dbReference type="Gene3D" id="4.10.1000.10">
    <property type="entry name" value="Zinc finger, CCCH-type"/>
    <property type="match status" value="1"/>
</dbReference>
<feature type="compositionally biased region" description="Polar residues" evidence="5">
    <location>
        <begin position="64"/>
        <end position="73"/>
    </location>
</feature>
<evidence type="ECO:0000256" key="3">
    <source>
        <dbReference type="ARBA" id="ARBA00022833"/>
    </source>
</evidence>
<dbReference type="Pfam" id="PF00642">
    <property type="entry name" value="zf-CCCH"/>
    <property type="match status" value="1"/>
</dbReference>
<reference evidence="7" key="1">
    <citation type="submission" date="2014-11" db="EMBL/GenBank/DDBJ databases">
        <authorList>
            <person name="Otto D Thomas"/>
            <person name="Naeem Raeece"/>
        </authorList>
    </citation>
    <scope>NUCLEOTIDE SEQUENCE</scope>
</reference>
<organism evidence="7">
    <name type="scientific">Chromera velia CCMP2878</name>
    <dbReference type="NCBI Taxonomy" id="1169474"/>
    <lineage>
        <taxon>Eukaryota</taxon>
        <taxon>Sar</taxon>
        <taxon>Alveolata</taxon>
        <taxon>Colpodellida</taxon>
        <taxon>Chromeraceae</taxon>
        <taxon>Chromera</taxon>
    </lineage>
</organism>
<feature type="region of interest" description="Disordered" evidence="5">
    <location>
        <begin position="478"/>
        <end position="524"/>
    </location>
</feature>
<evidence type="ECO:0000256" key="4">
    <source>
        <dbReference type="PROSITE-ProRule" id="PRU00723"/>
    </source>
</evidence>
<name>A0A0G4FSZ1_9ALVE</name>
<gene>
    <name evidence="7" type="ORF">Cvel_18487</name>
</gene>
<keyword evidence="2 4" id="KW-0863">Zinc-finger</keyword>
<dbReference type="AlphaFoldDB" id="A0A0G4FSZ1"/>